<dbReference type="Proteomes" id="UP000234331">
    <property type="component" value="Unassembled WGS sequence"/>
</dbReference>
<evidence type="ECO:0000256" key="4">
    <source>
        <dbReference type="ARBA" id="ARBA00022842"/>
    </source>
</evidence>
<dbReference type="EMBL" id="FZMO01000111">
    <property type="protein sequence ID" value="SNQ47597.1"/>
    <property type="molecule type" value="Genomic_DNA"/>
</dbReference>
<organism evidence="7 8">
    <name type="scientific">Frankia canadensis</name>
    <dbReference type="NCBI Taxonomy" id="1836972"/>
    <lineage>
        <taxon>Bacteria</taxon>
        <taxon>Bacillati</taxon>
        <taxon>Actinomycetota</taxon>
        <taxon>Actinomycetes</taxon>
        <taxon>Frankiales</taxon>
        <taxon>Frankiaceae</taxon>
        <taxon>Frankia</taxon>
    </lineage>
</organism>
<feature type="domain" description="Nudix hydrolase" evidence="6">
    <location>
        <begin position="5"/>
        <end position="139"/>
    </location>
</feature>
<accession>A0A2I2KPJ8</accession>
<dbReference type="PROSITE" id="PS51462">
    <property type="entry name" value="NUDIX"/>
    <property type="match status" value="1"/>
</dbReference>
<evidence type="ECO:0000256" key="1">
    <source>
        <dbReference type="ARBA" id="ARBA00001946"/>
    </source>
</evidence>
<evidence type="ECO:0000256" key="2">
    <source>
        <dbReference type="ARBA" id="ARBA00005582"/>
    </source>
</evidence>
<dbReference type="InterPro" id="IPR015797">
    <property type="entry name" value="NUDIX_hydrolase-like_dom_sf"/>
</dbReference>
<keyword evidence="3 5" id="KW-0378">Hydrolase</keyword>
<keyword evidence="8" id="KW-1185">Reference proteome</keyword>
<dbReference type="RefSeq" id="WP_101831418.1">
    <property type="nucleotide sequence ID" value="NZ_FZMO01000111.1"/>
</dbReference>
<name>A0A2I2KPJ8_9ACTN</name>
<comment type="cofactor">
    <cofactor evidence="1">
        <name>Mg(2+)</name>
        <dbReference type="ChEBI" id="CHEBI:18420"/>
    </cofactor>
</comment>
<dbReference type="AlphaFoldDB" id="A0A2I2KPJ8"/>
<protein>
    <submittedName>
        <fullName evidence="7">ADP-ribose pyrophosphatase YjhB, NUDIX family</fullName>
    </submittedName>
</protein>
<dbReference type="PRINTS" id="PR00502">
    <property type="entry name" value="NUDIXFAMILY"/>
</dbReference>
<dbReference type="Pfam" id="PF00293">
    <property type="entry name" value="NUDIX"/>
    <property type="match status" value="1"/>
</dbReference>
<dbReference type="InterPro" id="IPR000086">
    <property type="entry name" value="NUDIX_hydrolase_dom"/>
</dbReference>
<proteinExistence type="inferred from homology"/>
<dbReference type="CDD" id="cd04685">
    <property type="entry name" value="NUDIX_Hydrolase"/>
    <property type="match status" value="1"/>
</dbReference>
<dbReference type="InterPro" id="IPR020084">
    <property type="entry name" value="NUDIX_hydrolase_CS"/>
</dbReference>
<gene>
    <name evidence="7" type="ORF">FRACA_1990003</name>
</gene>
<evidence type="ECO:0000313" key="7">
    <source>
        <dbReference type="EMBL" id="SNQ47597.1"/>
    </source>
</evidence>
<dbReference type="PANTHER" id="PTHR43046">
    <property type="entry name" value="GDP-MANNOSE MANNOSYL HYDROLASE"/>
    <property type="match status" value="1"/>
</dbReference>
<dbReference type="SUPFAM" id="SSF55811">
    <property type="entry name" value="Nudix"/>
    <property type="match status" value="1"/>
</dbReference>
<dbReference type="PANTHER" id="PTHR43046:SF12">
    <property type="entry name" value="GDP-MANNOSE MANNOSYL HYDROLASE"/>
    <property type="match status" value="1"/>
</dbReference>
<dbReference type="GO" id="GO:0016787">
    <property type="term" value="F:hydrolase activity"/>
    <property type="evidence" value="ECO:0007669"/>
    <property type="project" value="UniProtKB-KW"/>
</dbReference>
<evidence type="ECO:0000256" key="3">
    <source>
        <dbReference type="ARBA" id="ARBA00022801"/>
    </source>
</evidence>
<dbReference type="Gene3D" id="3.90.79.10">
    <property type="entry name" value="Nucleoside Triphosphate Pyrophosphohydrolase"/>
    <property type="match status" value="1"/>
</dbReference>
<evidence type="ECO:0000256" key="5">
    <source>
        <dbReference type="RuleBase" id="RU003476"/>
    </source>
</evidence>
<sequence length="153" mass="17095">MSTPPLRKAARAVVLDADQRVLLLHYDENNGFWATPGGSLEPGEDYATAVIRELREELGVEEVDLGAQIAERSNDHPVGGLQVRQIEKYFLARVTPADIDLDRATQPDNIRSLRWWTQEDLRSTQETVYPRGLSKLVTGVLAEGPPEQPITLH</sequence>
<dbReference type="OrthoDB" id="9764897at2"/>
<reference evidence="7 8" key="1">
    <citation type="submission" date="2017-06" db="EMBL/GenBank/DDBJ databases">
        <authorList>
            <person name="Kim H.J."/>
            <person name="Triplett B.A."/>
        </authorList>
    </citation>
    <scope>NUCLEOTIDE SEQUENCE [LARGE SCALE GENOMIC DNA]</scope>
    <source>
        <strain evidence="7">FRACA_ARgP5</strain>
    </source>
</reference>
<keyword evidence="4" id="KW-0460">Magnesium</keyword>
<evidence type="ECO:0000259" key="6">
    <source>
        <dbReference type="PROSITE" id="PS51462"/>
    </source>
</evidence>
<evidence type="ECO:0000313" key="8">
    <source>
        <dbReference type="Proteomes" id="UP000234331"/>
    </source>
</evidence>
<comment type="similarity">
    <text evidence="2 5">Belongs to the Nudix hydrolase family.</text>
</comment>
<dbReference type="InterPro" id="IPR020476">
    <property type="entry name" value="Nudix_hydrolase"/>
</dbReference>
<dbReference type="PROSITE" id="PS00893">
    <property type="entry name" value="NUDIX_BOX"/>
    <property type="match status" value="1"/>
</dbReference>